<dbReference type="AlphaFoldDB" id="A0A9N8DHZ3"/>
<dbReference type="Gene3D" id="2.30.30.100">
    <property type="match status" value="1"/>
</dbReference>
<dbReference type="EMBL" id="CAICTM010000136">
    <property type="protein sequence ID" value="CAB9502461.1"/>
    <property type="molecule type" value="Genomic_DNA"/>
</dbReference>
<dbReference type="GO" id="GO:1990726">
    <property type="term" value="C:Lsm1-7-Pat1 complex"/>
    <property type="evidence" value="ECO:0007669"/>
    <property type="project" value="TreeGrafter"/>
</dbReference>
<keyword evidence="3 6" id="KW-0507">mRNA processing</keyword>
<dbReference type="GO" id="GO:0003729">
    <property type="term" value="F:mRNA binding"/>
    <property type="evidence" value="ECO:0007669"/>
    <property type="project" value="TreeGrafter"/>
</dbReference>
<dbReference type="PROSITE" id="PS52002">
    <property type="entry name" value="SM"/>
    <property type="match status" value="1"/>
</dbReference>
<protein>
    <recommendedName>
        <fullName evidence="6">U6 snRNA-associated Sm-like protein LSm1</fullName>
    </recommendedName>
</protein>
<evidence type="ECO:0000256" key="3">
    <source>
        <dbReference type="ARBA" id="ARBA00022664"/>
    </source>
</evidence>
<evidence type="ECO:0000256" key="6">
    <source>
        <dbReference type="RuleBase" id="RU365047"/>
    </source>
</evidence>
<dbReference type="SMART" id="SM00651">
    <property type="entry name" value="Sm"/>
    <property type="match status" value="1"/>
</dbReference>
<keyword evidence="2 6" id="KW-0963">Cytoplasm</keyword>
<feature type="domain" description="Sm" evidence="8">
    <location>
        <begin position="117"/>
        <end position="200"/>
    </location>
</feature>
<feature type="compositionally biased region" description="Low complexity" evidence="7">
    <location>
        <begin position="223"/>
        <end position="236"/>
    </location>
</feature>
<feature type="compositionally biased region" description="Low complexity" evidence="7">
    <location>
        <begin position="13"/>
        <end position="55"/>
    </location>
</feature>
<dbReference type="InterPro" id="IPR044642">
    <property type="entry name" value="PTHR15588"/>
</dbReference>
<comment type="caution">
    <text evidence="9">The sequence shown here is derived from an EMBL/GenBank/DDBJ whole genome shotgun (WGS) entry which is preliminary data.</text>
</comment>
<gene>
    <name evidence="6" type="primary">LSM1</name>
    <name evidence="9" type="ORF">SEMRO_137_G064380.1</name>
</gene>
<comment type="subcellular location">
    <subcellularLocation>
        <location evidence="6">Cytoplasm</location>
    </subcellularLocation>
    <subcellularLocation>
        <location evidence="6">Cytoplasm</location>
        <location evidence="6">P-body</location>
    </subcellularLocation>
</comment>
<dbReference type="CDD" id="cd01728">
    <property type="entry name" value="LSm1"/>
    <property type="match status" value="1"/>
</dbReference>
<evidence type="ECO:0000313" key="10">
    <source>
        <dbReference type="Proteomes" id="UP001153069"/>
    </source>
</evidence>
<evidence type="ECO:0000259" key="8">
    <source>
        <dbReference type="PROSITE" id="PS52002"/>
    </source>
</evidence>
<dbReference type="InterPro" id="IPR001163">
    <property type="entry name" value="Sm_dom_euk/arc"/>
</dbReference>
<keyword evidence="4 6" id="KW-0694">RNA-binding</keyword>
<evidence type="ECO:0000313" key="9">
    <source>
        <dbReference type="EMBL" id="CAB9502461.1"/>
    </source>
</evidence>
<dbReference type="InterPro" id="IPR034104">
    <property type="entry name" value="Lsm1"/>
</dbReference>
<evidence type="ECO:0000256" key="4">
    <source>
        <dbReference type="ARBA" id="ARBA00022884"/>
    </source>
</evidence>
<dbReference type="GO" id="GO:1990904">
    <property type="term" value="C:ribonucleoprotein complex"/>
    <property type="evidence" value="ECO:0007669"/>
    <property type="project" value="UniProtKB-KW"/>
</dbReference>
<dbReference type="OrthoDB" id="10263346at2759"/>
<proteinExistence type="inferred from homology"/>
<comment type="subunit">
    <text evidence="6">LSm subunits form a heteromer with a donut shape.</text>
</comment>
<dbReference type="PANTHER" id="PTHR15588">
    <property type="entry name" value="LSM1"/>
    <property type="match status" value="1"/>
</dbReference>
<comment type="similarity">
    <text evidence="1 6">Belongs to the snRNP Sm proteins family.</text>
</comment>
<dbReference type="Proteomes" id="UP001153069">
    <property type="component" value="Unassembled WGS sequence"/>
</dbReference>
<dbReference type="GO" id="GO:0000290">
    <property type="term" value="P:deadenylation-dependent decapping of nuclear-transcribed mRNA"/>
    <property type="evidence" value="ECO:0007669"/>
    <property type="project" value="TreeGrafter"/>
</dbReference>
<dbReference type="Pfam" id="PF01423">
    <property type="entry name" value="LSM"/>
    <property type="match status" value="1"/>
</dbReference>
<dbReference type="InterPro" id="IPR010920">
    <property type="entry name" value="LSM_dom_sf"/>
</dbReference>
<sequence length="250" mass="27662">MSSQQPPQPPAQQQPMQILQPARQQHPQQQAGQPPSHHQQQQQQQPPQGHPNQRQHGGGRHQSRGGGRGGQPQYPNQGQRGRGRGGGRGPQQQQFVKPISLNPSSGIPYGHVPAYLPGSASLVEQLDHRVLIVLRDGKHIIGEFTSFDQFSNMVLKDAVERRFHTPADNKEGLTFYSDIPLGVYVIRGDSVVILGTIHDMPINNHTMKQVTLEELGEMQAKDNNNNSNNNNNNEESTGPLTWDFDADLIA</sequence>
<keyword evidence="5 6" id="KW-0687">Ribonucleoprotein</keyword>
<evidence type="ECO:0000256" key="1">
    <source>
        <dbReference type="ARBA" id="ARBA00006850"/>
    </source>
</evidence>
<evidence type="ECO:0000256" key="7">
    <source>
        <dbReference type="SAM" id="MobiDB-lite"/>
    </source>
</evidence>
<organism evidence="9 10">
    <name type="scientific">Seminavis robusta</name>
    <dbReference type="NCBI Taxonomy" id="568900"/>
    <lineage>
        <taxon>Eukaryota</taxon>
        <taxon>Sar</taxon>
        <taxon>Stramenopiles</taxon>
        <taxon>Ochrophyta</taxon>
        <taxon>Bacillariophyta</taxon>
        <taxon>Bacillariophyceae</taxon>
        <taxon>Bacillariophycidae</taxon>
        <taxon>Naviculales</taxon>
        <taxon>Naviculaceae</taxon>
        <taxon>Seminavis</taxon>
    </lineage>
</organism>
<accession>A0A9N8DHZ3</accession>
<reference evidence="9" key="1">
    <citation type="submission" date="2020-06" db="EMBL/GenBank/DDBJ databases">
        <authorList>
            <consortium name="Plant Systems Biology data submission"/>
        </authorList>
    </citation>
    <scope>NUCLEOTIDE SEQUENCE</scope>
    <source>
        <strain evidence="9">D6</strain>
    </source>
</reference>
<feature type="region of interest" description="Disordered" evidence="7">
    <location>
        <begin position="1"/>
        <end position="102"/>
    </location>
</feature>
<feature type="compositionally biased region" description="Pro residues" evidence="7">
    <location>
        <begin position="1"/>
        <end position="12"/>
    </location>
</feature>
<dbReference type="GO" id="GO:0000932">
    <property type="term" value="C:P-body"/>
    <property type="evidence" value="ECO:0007669"/>
    <property type="project" value="UniProtKB-SubCell"/>
</dbReference>
<evidence type="ECO:0000256" key="2">
    <source>
        <dbReference type="ARBA" id="ARBA00022490"/>
    </source>
</evidence>
<comment type="function">
    <text evidence="6">Probably involved with other LSm subunits in the general process of degradation of mRNAs.</text>
</comment>
<keyword evidence="10" id="KW-1185">Reference proteome</keyword>
<dbReference type="SUPFAM" id="SSF50182">
    <property type="entry name" value="Sm-like ribonucleoproteins"/>
    <property type="match status" value="1"/>
</dbReference>
<dbReference type="GO" id="GO:0006397">
    <property type="term" value="P:mRNA processing"/>
    <property type="evidence" value="ECO:0007669"/>
    <property type="project" value="UniProtKB-UniRule"/>
</dbReference>
<feature type="region of interest" description="Disordered" evidence="7">
    <location>
        <begin position="220"/>
        <end position="244"/>
    </location>
</feature>
<dbReference type="InterPro" id="IPR047575">
    <property type="entry name" value="Sm"/>
</dbReference>
<evidence type="ECO:0000256" key="5">
    <source>
        <dbReference type="ARBA" id="ARBA00023274"/>
    </source>
</evidence>
<dbReference type="PANTHER" id="PTHR15588:SF8">
    <property type="entry name" value="U6 SNRNA-ASSOCIATED SM-LIKE PROTEIN LSM1"/>
    <property type="match status" value="1"/>
</dbReference>
<name>A0A9N8DHZ3_9STRA</name>